<evidence type="ECO:0000313" key="2">
    <source>
        <dbReference type="Proteomes" id="UP000290759"/>
    </source>
</evidence>
<evidence type="ECO:0000313" key="1">
    <source>
        <dbReference type="EMBL" id="RYC33916.1"/>
    </source>
</evidence>
<organism evidence="1 2">
    <name type="scientific">Lichenibacterium minor</name>
    <dbReference type="NCBI Taxonomy" id="2316528"/>
    <lineage>
        <taxon>Bacteria</taxon>
        <taxon>Pseudomonadati</taxon>
        <taxon>Pseudomonadota</taxon>
        <taxon>Alphaproteobacteria</taxon>
        <taxon>Hyphomicrobiales</taxon>
        <taxon>Lichenihabitantaceae</taxon>
        <taxon>Lichenibacterium</taxon>
    </lineage>
</organism>
<dbReference type="Proteomes" id="UP000290759">
    <property type="component" value="Unassembled WGS sequence"/>
</dbReference>
<dbReference type="InterPro" id="IPR027417">
    <property type="entry name" value="P-loop_NTPase"/>
</dbReference>
<dbReference type="OrthoDB" id="5562925at2"/>
<keyword evidence="2" id="KW-1185">Reference proteome</keyword>
<sequence length="323" mass="35189">MAAIGARRLIAGDFDGTRGGPLGVRLAIDGARTVDWTLARLHAARPVALVSGFWRSGTTWVQECLAEALSAKTVFEPLSPLDPRRRAMLAALRLPYDSLQAAMPGPLADDDPLWGFLDHACTGRHTSNFTLNCRSSLRDSFATRIVVKDVRMPFNLAGFHRRFGIPVLHLRRHPCAVAASLLAADWDWSFSRVGLGHLLPDIDDRSAVLGDCDGDGLSRIAAWWAVTERHAAASLRGCVWGHEAIYEEVARDPAPAFAALCGWLGLPQRRVPRFARVSASTVGAAAPRDRWRSSLSRREIARVEAIVTRIHPGCLDAWGGPSA</sequence>
<reference evidence="1 2" key="1">
    <citation type="submission" date="2018-12" db="EMBL/GenBank/DDBJ databases">
        <authorList>
            <person name="Grouzdev D.S."/>
            <person name="Krutkina M.S."/>
        </authorList>
    </citation>
    <scope>NUCLEOTIDE SEQUENCE [LARGE SCALE GENOMIC DNA]</scope>
    <source>
        <strain evidence="1 2">RmlP026</strain>
    </source>
</reference>
<name>A0A4Q2UFM5_9HYPH</name>
<protein>
    <recommendedName>
        <fullName evidence="3">Sulfotransferase</fullName>
    </recommendedName>
</protein>
<proteinExistence type="predicted"/>
<gene>
    <name evidence="1" type="ORF">D3273_01300</name>
</gene>
<dbReference type="SUPFAM" id="SSF52540">
    <property type="entry name" value="P-loop containing nucleoside triphosphate hydrolases"/>
    <property type="match status" value="1"/>
</dbReference>
<comment type="caution">
    <text evidence="1">The sequence shown here is derived from an EMBL/GenBank/DDBJ whole genome shotgun (WGS) entry which is preliminary data.</text>
</comment>
<accession>A0A4Q2UFM5</accession>
<dbReference type="RefSeq" id="WP_129222775.1">
    <property type="nucleotide sequence ID" value="NZ_QYBB01000001.1"/>
</dbReference>
<reference evidence="1 2" key="2">
    <citation type="submission" date="2019-02" db="EMBL/GenBank/DDBJ databases">
        <title>'Lichenibacterium ramalinii' gen. nov. sp. nov., 'Lichenibacterium minor' gen. nov. sp. nov.</title>
        <authorList>
            <person name="Pankratov T."/>
        </authorList>
    </citation>
    <scope>NUCLEOTIDE SEQUENCE [LARGE SCALE GENOMIC DNA]</scope>
    <source>
        <strain evidence="1 2">RmlP026</strain>
    </source>
</reference>
<evidence type="ECO:0008006" key="3">
    <source>
        <dbReference type="Google" id="ProtNLM"/>
    </source>
</evidence>
<dbReference type="EMBL" id="QYBB01000001">
    <property type="protein sequence ID" value="RYC33916.1"/>
    <property type="molecule type" value="Genomic_DNA"/>
</dbReference>
<dbReference type="Gene3D" id="3.40.50.300">
    <property type="entry name" value="P-loop containing nucleotide triphosphate hydrolases"/>
    <property type="match status" value="1"/>
</dbReference>
<dbReference type="AlphaFoldDB" id="A0A4Q2UFM5"/>